<evidence type="ECO:0008006" key="3">
    <source>
        <dbReference type="Google" id="ProtNLM"/>
    </source>
</evidence>
<evidence type="ECO:0000313" key="2">
    <source>
        <dbReference type="Proteomes" id="UP000176923"/>
    </source>
</evidence>
<gene>
    <name evidence="1" type="ORF">A3D77_02600</name>
</gene>
<dbReference type="EMBL" id="MFJL01000022">
    <property type="protein sequence ID" value="OGG15563.1"/>
    <property type="molecule type" value="Genomic_DNA"/>
</dbReference>
<comment type="caution">
    <text evidence="1">The sequence shown here is derived from an EMBL/GenBank/DDBJ whole genome shotgun (WGS) entry which is preliminary data.</text>
</comment>
<dbReference type="PANTHER" id="PTHR39189:SF1">
    <property type="entry name" value="UPF0173 METAL-DEPENDENT HYDROLASE YTKL"/>
    <property type="match status" value="1"/>
</dbReference>
<dbReference type="Gene3D" id="3.60.15.10">
    <property type="entry name" value="Ribonuclease Z/Hydroxyacylglutathione hydrolase-like"/>
    <property type="match status" value="1"/>
</dbReference>
<proteinExistence type="predicted"/>
<accession>A0A1F5ZT73</accession>
<dbReference type="Pfam" id="PF13483">
    <property type="entry name" value="Lactamase_B_3"/>
    <property type="match status" value="1"/>
</dbReference>
<sequence length="210" mass="22846">MDIYYLGLSSFRLKGKSATVLSDPYNYKSAGVKLGSGEVNIISVSGPNVKKELKGIESQAIELPGPGEYEIHAVQVIGILGGRDGEQNTVFHFEIDGINILHAGYLNKKLDEKEIEKLGVVDIVLVPVGGVAGVLSSSEISDFVTKVEPSIVIPMLYANSKFDPKEYPNLGDLREFLKQMGKDSAEPLVKLSITKDKLPEEMQVIVLQIS</sequence>
<protein>
    <recommendedName>
        <fullName evidence="3">Lactamase</fullName>
    </recommendedName>
</protein>
<evidence type="ECO:0000313" key="1">
    <source>
        <dbReference type="EMBL" id="OGG15563.1"/>
    </source>
</evidence>
<organism evidence="1 2">
    <name type="scientific">Candidatus Gottesmanbacteria bacterium RIFCSPHIGHO2_02_FULL_39_11</name>
    <dbReference type="NCBI Taxonomy" id="1798382"/>
    <lineage>
        <taxon>Bacteria</taxon>
        <taxon>Candidatus Gottesmaniibacteriota</taxon>
    </lineage>
</organism>
<reference evidence="1 2" key="1">
    <citation type="journal article" date="2016" name="Nat. Commun.">
        <title>Thousands of microbial genomes shed light on interconnected biogeochemical processes in an aquifer system.</title>
        <authorList>
            <person name="Anantharaman K."/>
            <person name="Brown C.T."/>
            <person name="Hug L.A."/>
            <person name="Sharon I."/>
            <person name="Castelle C.J."/>
            <person name="Probst A.J."/>
            <person name="Thomas B.C."/>
            <person name="Singh A."/>
            <person name="Wilkins M.J."/>
            <person name="Karaoz U."/>
            <person name="Brodie E.L."/>
            <person name="Williams K.H."/>
            <person name="Hubbard S.S."/>
            <person name="Banfield J.F."/>
        </authorList>
    </citation>
    <scope>NUCLEOTIDE SEQUENCE [LARGE SCALE GENOMIC DNA]</scope>
</reference>
<dbReference type="AlphaFoldDB" id="A0A1F5ZT73"/>
<dbReference type="Proteomes" id="UP000176923">
    <property type="component" value="Unassembled WGS sequence"/>
</dbReference>
<dbReference type="InterPro" id="IPR036866">
    <property type="entry name" value="RibonucZ/Hydroxyglut_hydro"/>
</dbReference>
<dbReference type="PANTHER" id="PTHR39189">
    <property type="entry name" value="UPF0173 METAL-DEPENDENT HYDROLASE YTKL"/>
    <property type="match status" value="1"/>
</dbReference>
<name>A0A1F5ZT73_9BACT</name>
<dbReference type="STRING" id="1798382.A3D77_02600"/>